<name>A0A853DG19_9MICO</name>
<keyword evidence="2" id="KW-1185">Reference proteome</keyword>
<organism evidence="1 2">
    <name type="scientific">Allobranchiibius huperziae</name>
    <dbReference type="NCBI Taxonomy" id="1874116"/>
    <lineage>
        <taxon>Bacteria</taxon>
        <taxon>Bacillati</taxon>
        <taxon>Actinomycetota</taxon>
        <taxon>Actinomycetes</taxon>
        <taxon>Micrococcales</taxon>
        <taxon>Dermacoccaceae</taxon>
        <taxon>Allobranchiibius</taxon>
    </lineage>
</organism>
<dbReference type="EMBL" id="JACCFW010000001">
    <property type="protein sequence ID" value="NYJ75738.1"/>
    <property type="molecule type" value="Genomic_DNA"/>
</dbReference>
<dbReference type="AlphaFoldDB" id="A0A853DG19"/>
<evidence type="ECO:0000313" key="1">
    <source>
        <dbReference type="EMBL" id="NYJ75738.1"/>
    </source>
</evidence>
<proteinExistence type="predicted"/>
<protein>
    <submittedName>
        <fullName evidence="1">Uncharacterized protein</fullName>
    </submittedName>
</protein>
<comment type="caution">
    <text evidence="1">The sequence shown here is derived from an EMBL/GenBank/DDBJ whole genome shotgun (WGS) entry which is preliminary data.</text>
</comment>
<sequence>MRVELVRPRSMLLTMTSPGSPLSSLVAWYLAAPAKPLAGQMLVITGRSKE</sequence>
<gene>
    <name evidence="1" type="ORF">HNR15_002701</name>
</gene>
<reference evidence="1 2" key="1">
    <citation type="submission" date="2020-07" db="EMBL/GenBank/DDBJ databases">
        <title>Sequencing the genomes of 1000 actinobacteria strains.</title>
        <authorList>
            <person name="Klenk H.-P."/>
        </authorList>
    </citation>
    <scope>NUCLEOTIDE SEQUENCE [LARGE SCALE GENOMIC DNA]</scope>
    <source>
        <strain evidence="1 2">DSM 29531</strain>
    </source>
</reference>
<evidence type="ECO:0000313" key="2">
    <source>
        <dbReference type="Proteomes" id="UP000571817"/>
    </source>
</evidence>
<accession>A0A853DG19</accession>
<dbReference type="Proteomes" id="UP000571817">
    <property type="component" value="Unassembled WGS sequence"/>
</dbReference>